<evidence type="ECO:0000313" key="1">
    <source>
        <dbReference type="EMBL" id="GFA72106.1"/>
    </source>
</evidence>
<comment type="caution">
    <text evidence="1">The sequence shown here is derived from an EMBL/GenBank/DDBJ whole genome shotgun (WGS) entry which is preliminary data.</text>
</comment>
<reference evidence="1" key="1">
    <citation type="journal article" date="2019" name="Sci. Rep.">
        <title>Draft genome of Tanacetum cinerariifolium, the natural source of mosquito coil.</title>
        <authorList>
            <person name="Yamashiro T."/>
            <person name="Shiraishi A."/>
            <person name="Satake H."/>
            <person name="Nakayama K."/>
        </authorList>
    </citation>
    <scope>NUCLEOTIDE SEQUENCE</scope>
</reference>
<accession>A0A699K6W1</accession>
<proteinExistence type="predicted"/>
<dbReference type="AlphaFoldDB" id="A0A699K6W1"/>
<name>A0A699K6W1_TANCI</name>
<gene>
    <name evidence="1" type="ORF">Tci_644078</name>
</gene>
<dbReference type="EMBL" id="BKCJ010475338">
    <property type="protein sequence ID" value="GFA72106.1"/>
    <property type="molecule type" value="Genomic_DNA"/>
</dbReference>
<organism evidence="1">
    <name type="scientific">Tanacetum cinerariifolium</name>
    <name type="common">Dalmatian daisy</name>
    <name type="synonym">Chrysanthemum cinerariifolium</name>
    <dbReference type="NCBI Taxonomy" id="118510"/>
    <lineage>
        <taxon>Eukaryota</taxon>
        <taxon>Viridiplantae</taxon>
        <taxon>Streptophyta</taxon>
        <taxon>Embryophyta</taxon>
        <taxon>Tracheophyta</taxon>
        <taxon>Spermatophyta</taxon>
        <taxon>Magnoliopsida</taxon>
        <taxon>eudicotyledons</taxon>
        <taxon>Gunneridae</taxon>
        <taxon>Pentapetalae</taxon>
        <taxon>asterids</taxon>
        <taxon>campanulids</taxon>
        <taxon>Asterales</taxon>
        <taxon>Asteraceae</taxon>
        <taxon>Asteroideae</taxon>
        <taxon>Anthemideae</taxon>
        <taxon>Anthemidinae</taxon>
        <taxon>Tanacetum</taxon>
    </lineage>
</organism>
<sequence>MQARFVTSLFMFKCRINHENGDDDCLLCTMRGLLRPALQAAFHIFHFINPSTLPDPSTWTPSSLNSYHPSIL</sequence>
<protein>
    <submittedName>
        <fullName evidence="1">Uncharacterized protein</fullName>
    </submittedName>
</protein>